<reference evidence="12" key="1">
    <citation type="journal article" date="2014" name="Genome Announc.">
        <title>Genome sequence of the yeast Cyberlindnera fabianii (Hansenula fabianii).</title>
        <authorList>
            <person name="Freel K.C."/>
            <person name="Sarilar V."/>
            <person name="Neuveglise C."/>
            <person name="Devillers H."/>
            <person name="Friedrich A."/>
            <person name="Schacherer J."/>
        </authorList>
    </citation>
    <scope>NUCLEOTIDE SEQUENCE</scope>
    <source>
        <strain evidence="12">YJS4271</strain>
    </source>
</reference>
<keyword evidence="6" id="KW-0539">Nucleus</keyword>
<evidence type="ECO:0000256" key="1">
    <source>
        <dbReference type="ARBA" id="ARBA00004123"/>
    </source>
</evidence>
<dbReference type="InterPro" id="IPR010995">
    <property type="entry name" value="DNA_repair_Rad51/TF_NusA_a-hlx"/>
</dbReference>
<dbReference type="SMART" id="SM00382">
    <property type="entry name" value="AAA"/>
    <property type="match status" value="1"/>
</dbReference>
<dbReference type="SUPFAM" id="SSF52540">
    <property type="entry name" value="P-loop containing nucleoside triphosphate hydrolases"/>
    <property type="match status" value="1"/>
</dbReference>
<dbReference type="FunFam" id="1.10.150.20:FF:000056">
    <property type="entry name" value="Meiotic recombination protein DMC1"/>
    <property type="match status" value="1"/>
</dbReference>
<evidence type="ECO:0000256" key="2">
    <source>
        <dbReference type="ARBA" id="ARBA00008897"/>
    </source>
</evidence>
<evidence type="ECO:0000259" key="11">
    <source>
        <dbReference type="PROSITE" id="PS50163"/>
    </source>
</evidence>
<evidence type="ECO:0000256" key="6">
    <source>
        <dbReference type="ARBA" id="ARBA00023242"/>
    </source>
</evidence>
<dbReference type="GO" id="GO:0006312">
    <property type="term" value="P:mitotic recombination"/>
    <property type="evidence" value="ECO:0007669"/>
    <property type="project" value="TreeGrafter"/>
</dbReference>
<dbReference type="InterPro" id="IPR011940">
    <property type="entry name" value="Dmc1"/>
</dbReference>
<dbReference type="PROSITE" id="PS50162">
    <property type="entry name" value="RECA_2"/>
    <property type="match status" value="1"/>
</dbReference>
<dbReference type="Gene3D" id="1.10.150.20">
    <property type="entry name" value="5' to 3' exonuclease, C-terminal subdomain"/>
    <property type="match status" value="1"/>
</dbReference>
<proteinExistence type="inferred from homology"/>
<evidence type="ECO:0000256" key="8">
    <source>
        <dbReference type="ARBA" id="ARBA00023306"/>
    </source>
</evidence>
<comment type="subcellular location">
    <subcellularLocation>
        <location evidence="1">Nucleus</location>
    </subcellularLocation>
</comment>
<dbReference type="GO" id="GO:0005524">
    <property type="term" value="F:ATP binding"/>
    <property type="evidence" value="ECO:0007669"/>
    <property type="project" value="UniProtKB-KW"/>
</dbReference>
<dbReference type="GO" id="GO:0042148">
    <property type="term" value="P:DNA strand invasion"/>
    <property type="evidence" value="ECO:0007669"/>
    <property type="project" value="TreeGrafter"/>
</dbReference>
<feature type="domain" description="RecA family profile 2" evidence="11">
    <location>
        <begin position="275"/>
        <end position="339"/>
    </location>
</feature>
<evidence type="ECO:0000313" key="12">
    <source>
        <dbReference type="EMBL" id="CDR37114.1"/>
    </source>
</evidence>
<dbReference type="Pfam" id="PF08423">
    <property type="entry name" value="Rad51"/>
    <property type="match status" value="1"/>
</dbReference>
<dbReference type="EMBL" id="LK052886">
    <property type="protein sequence ID" value="CDR37114.1"/>
    <property type="molecule type" value="Genomic_DNA"/>
</dbReference>
<dbReference type="PIRSF" id="PIRSF005856">
    <property type="entry name" value="Rad51"/>
    <property type="match status" value="1"/>
</dbReference>
<name>A0A061AHR8_CYBFA</name>
<keyword evidence="4 9" id="KW-0067">ATP-binding</keyword>
<dbReference type="VEuPathDB" id="FungiDB:BON22_0507"/>
<keyword evidence="3 9" id="KW-0547">Nucleotide-binding</keyword>
<dbReference type="SUPFAM" id="SSF47794">
    <property type="entry name" value="Rad51 N-terminal domain-like"/>
    <property type="match status" value="1"/>
</dbReference>
<dbReference type="NCBIfam" id="TIGR02238">
    <property type="entry name" value="recomb_DMC1"/>
    <property type="match status" value="1"/>
</dbReference>
<dbReference type="GO" id="GO:0000794">
    <property type="term" value="C:condensed nuclear chromosome"/>
    <property type="evidence" value="ECO:0007669"/>
    <property type="project" value="TreeGrafter"/>
</dbReference>
<evidence type="ECO:0000256" key="4">
    <source>
        <dbReference type="ARBA" id="ARBA00022840"/>
    </source>
</evidence>
<feature type="domain" description="RecA family profile 1" evidence="10">
    <location>
        <begin position="84"/>
        <end position="268"/>
    </location>
</feature>
<sequence>MTSDEPAIVSIDELQSHGVNASDIQKLRGAGVCSIATVLSTTRRNLMKIRGLSEVKVEKIKEAAAKLMQVGFVSGNVQADLRRRVVSISTGSKSLDSALGGGIMTSSISEVFGEFRCGKTQMAHTLCITSQLPKSAGGAEGKAAYIDTEGTFRPDRIKAIAERFGLAPDDCLENIAYARALNSEHQCELLEQLGEELATGNYRLLVIDSIMANFRVDVSTANTLNRSIPLYSGRGELNERQQKLNQHLSRLTRIAEDFNIAVFMTNQVQSDPGASALFASADGRKPVGGHVLAHASATRILLRKGRGEERVAKLMDSPDMPESECVYIITEGGIADSDS</sequence>
<dbReference type="GO" id="GO:0070192">
    <property type="term" value="P:chromosome organization involved in meiotic cell cycle"/>
    <property type="evidence" value="ECO:0007669"/>
    <property type="project" value="TreeGrafter"/>
</dbReference>
<keyword evidence="7" id="KW-0469">Meiosis</keyword>
<comment type="similarity">
    <text evidence="2">Belongs to the RecA family. DMC1 subfamily.</text>
</comment>
<dbReference type="OrthoDB" id="10251254at2759"/>
<dbReference type="GO" id="GO:0140664">
    <property type="term" value="F:ATP-dependent DNA damage sensor activity"/>
    <property type="evidence" value="ECO:0007669"/>
    <property type="project" value="InterPro"/>
</dbReference>
<dbReference type="GO" id="GO:0000150">
    <property type="term" value="F:DNA strand exchange activity"/>
    <property type="evidence" value="ECO:0007669"/>
    <property type="project" value="InterPro"/>
</dbReference>
<evidence type="ECO:0000256" key="7">
    <source>
        <dbReference type="ARBA" id="ARBA00023254"/>
    </source>
</evidence>
<dbReference type="PROSITE" id="PS50163">
    <property type="entry name" value="RECA_3"/>
    <property type="match status" value="1"/>
</dbReference>
<keyword evidence="5" id="KW-0238">DNA-binding</keyword>
<dbReference type="GO" id="GO:0000730">
    <property type="term" value="P:DNA recombinase assembly"/>
    <property type="evidence" value="ECO:0007669"/>
    <property type="project" value="TreeGrafter"/>
</dbReference>
<organism evidence="12">
    <name type="scientific">Cyberlindnera fabianii</name>
    <name type="common">Yeast</name>
    <name type="synonym">Hansenula fabianii</name>
    <dbReference type="NCBI Taxonomy" id="36022"/>
    <lineage>
        <taxon>Eukaryota</taxon>
        <taxon>Fungi</taxon>
        <taxon>Dikarya</taxon>
        <taxon>Ascomycota</taxon>
        <taxon>Saccharomycotina</taxon>
        <taxon>Saccharomycetes</taxon>
        <taxon>Phaffomycetales</taxon>
        <taxon>Phaffomycetaceae</taxon>
        <taxon>Cyberlindnera</taxon>
    </lineage>
</organism>
<dbReference type="InterPro" id="IPR020588">
    <property type="entry name" value="RecA_ATP-bd"/>
</dbReference>
<evidence type="ECO:0000256" key="5">
    <source>
        <dbReference type="ARBA" id="ARBA00023125"/>
    </source>
</evidence>
<dbReference type="GO" id="GO:0000709">
    <property type="term" value="P:meiotic joint molecule formation"/>
    <property type="evidence" value="ECO:0007669"/>
    <property type="project" value="UniProtKB-ARBA"/>
</dbReference>
<dbReference type="InterPro" id="IPR020587">
    <property type="entry name" value="RecA_monomer-monomer_interface"/>
</dbReference>
<accession>A0A061AHR8</accession>
<dbReference type="GO" id="GO:0003690">
    <property type="term" value="F:double-stranded DNA binding"/>
    <property type="evidence" value="ECO:0007669"/>
    <property type="project" value="TreeGrafter"/>
</dbReference>
<dbReference type="InterPro" id="IPR013632">
    <property type="entry name" value="Rad51_C"/>
</dbReference>
<dbReference type="PANTHER" id="PTHR22942:SF30">
    <property type="entry name" value="MEIOTIC RECOMBINATION PROTEIN DMC1_LIM15 HOMOLOG"/>
    <property type="match status" value="1"/>
</dbReference>
<dbReference type="NCBIfam" id="NF003301">
    <property type="entry name" value="PRK04301.1"/>
    <property type="match status" value="1"/>
</dbReference>
<keyword evidence="8" id="KW-0131">Cell cycle</keyword>
<evidence type="ECO:0000256" key="3">
    <source>
        <dbReference type="ARBA" id="ARBA00022741"/>
    </source>
</evidence>
<dbReference type="InterPro" id="IPR003593">
    <property type="entry name" value="AAA+_ATPase"/>
</dbReference>
<dbReference type="FunFam" id="3.40.50.300:FF:000239">
    <property type="entry name" value="Meiotic recombination protein DMC1"/>
    <property type="match status" value="1"/>
</dbReference>
<dbReference type="GO" id="GO:0003697">
    <property type="term" value="F:single-stranded DNA binding"/>
    <property type="evidence" value="ECO:0007669"/>
    <property type="project" value="TreeGrafter"/>
</dbReference>
<dbReference type="Gene3D" id="3.40.50.300">
    <property type="entry name" value="P-loop containing nucleotide triphosphate hydrolases"/>
    <property type="match status" value="1"/>
</dbReference>
<protein>
    <submittedName>
        <fullName evidence="12">CYFA0S01e07470g1_1</fullName>
    </submittedName>
</protein>
<dbReference type="InterPro" id="IPR027417">
    <property type="entry name" value="P-loop_NTPase"/>
</dbReference>
<gene>
    <name evidence="12" type="ORF">CYFA0S_01e07470g</name>
</gene>
<evidence type="ECO:0000256" key="9">
    <source>
        <dbReference type="RuleBase" id="RU003422"/>
    </source>
</evidence>
<evidence type="ECO:0000259" key="10">
    <source>
        <dbReference type="PROSITE" id="PS50162"/>
    </source>
</evidence>
<dbReference type="PhylomeDB" id="A0A061AHR8"/>
<dbReference type="AlphaFoldDB" id="A0A061AHR8"/>
<dbReference type="InterPro" id="IPR016467">
    <property type="entry name" value="DNA_recomb/repair_RecA-like"/>
</dbReference>
<dbReference type="PANTHER" id="PTHR22942">
    <property type="entry name" value="RECA/RAD51/RADA DNA STRAND-PAIRING FAMILY MEMBER"/>
    <property type="match status" value="1"/>
</dbReference>